<dbReference type="SMART" id="SM00355">
    <property type="entry name" value="ZnF_C2H2"/>
    <property type="match status" value="2"/>
</dbReference>
<dbReference type="Gene3D" id="3.30.160.60">
    <property type="entry name" value="Classic Zinc Finger"/>
    <property type="match status" value="1"/>
</dbReference>
<dbReference type="Proteomes" id="UP000184330">
    <property type="component" value="Unassembled WGS sequence"/>
</dbReference>
<gene>
    <name evidence="4" type="ORF">PAC_10423</name>
</gene>
<keyword evidence="1" id="KW-0863">Zinc-finger</keyword>
<dbReference type="AlphaFoldDB" id="A0A1L7X673"/>
<dbReference type="STRING" id="576137.A0A1L7X673"/>
<accession>A0A1L7X673</accession>
<keyword evidence="1" id="KW-0479">Metal-binding</keyword>
<protein>
    <recommendedName>
        <fullName evidence="3">C2H2-type domain-containing protein</fullName>
    </recommendedName>
</protein>
<organism evidence="4 5">
    <name type="scientific">Phialocephala subalpina</name>
    <dbReference type="NCBI Taxonomy" id="576137"/>
    <lineage>
        <taxon>Eukaryota</taxon>
        <taxon>Fungi</taxon>
        <taxon>Dikarya</taxon>
        <taxon>Ascomycota</taxon>
        <taxon>Pezizomycotina</taxon>
        <taxon>Leotiomycetes</taxon>
        <taxon>Helotiales</taxon>
        <taxon>Mollisiaceae</taxon>
        <taxon>Phialocephala</taxon>
        <taxon>Phialocephala fortinii species complex</taxon>
    </lineage>
</organism>
<feature type="region of interest" description="Disordered" evidence="2">
    <location>
        <begin position="120"/>
        <end position="151"/>
    </location>
</feature>
<evidence type="ECO:0000313" key="4">
    <source>
        <dbReference type="EMBL" id="CZR60527.1"/>
    </source>
</evidence>
<dbReference type="PROSITE" id="PS50157">
    <property type="entry name" value="ZINC_FINGER_C2H2_2"/>
    <property type="match status" value="1"/>
</dbReference>
<dbReference type="GO" id="GO:0008270">
    <property type="term" value="F:zinc ion binding"/>
    <property type="evidence" value="ECO:0007669"/>
    <property type="project" value="UniProtKB-KW"/>
</dbReference>
<sequence length="352" mass="38070">MASQPIKHPPASPAIQLRQAPLESASISPFCRDNFRSFAVSINRKFKNSAQSSAINSISLGKLLCPALRPALRPLPHAPRLRRPPHNKGGHECSGHVGAESILSHLAQLETNLQASAAESDNPGLLGRIHSSPSSSNNYTEHEDQGSASKRSAKLFTPSAEVAKTHATVQVHSDPSVLTLPNTANLSLQASHDNDTRATNTLYETLFDDSEFTSMFNTDDFGHHNAMIETGDDSLCSGNCLTSVAPILSDQMNNDMAVPDLTSSTSFTSFPLPALIAPQASSTLPTSHRFNCTHPNCNANFNRIGDLRRHDRVHGPPAHPCTIAGCTRRGGNAFYRRDKLLNHLRKKHGMAV</sequence>
<reference evidence="4 5" key="1">
    <citation type="submission" date="2016-03" db="EMBL/GenBank/DDBJ databases">
        <authorList>
            <person name="Ploux O."/>
        </authorList>
    </citation>
    <scope>NUCLEOTIDE SEQUENCE [LARGE SCALE GENOMIC DNA]</scope>
    <source>
        <strain evidence="4 5">UAMH 11012</strain>
    </source>
</reference>
<evidence type="ECO:0000313" key="5">
    <source>
        <dbReference type="Proteomes" id="UP000184330"/>
    </source>
</evidence>
<proteinExistence type="predicted"/>
<dbReference type="OrthoDB" id="2687452at2759"/>
<dbReference type="PROSITE" id="PS00028">
    <property type="entry name" value="ZINC_FINGER_C2H2_1"/>
    <property type="match status" value="1"/>
</dbReference>
<keyword evidence="1" id="KW-0862">Zinc</keyword>
<evidence type="ECO:0000259" key="3">
    <source>
        <dbReference type="PROSITE" id="PS50157"/>
    </source>
</evidence>
<evidence type="ECO:0000256" key="1">
    <source>
        <dbReference type="PROSITE-ProRule" id="PRU00042"/>
    </source>
</evidence>
<feature type="domain" description="C2H2-type" evidence="3">
    <location>
        <begin position="290"/>
        <end position="314"/>
    </location>
</feature>
<evidence type="ECO:0000256" key="2">
    <source>
        <dbReference type="SAM" id="MobiDB-lite"/>
    </source>
</evidence>
<dbReference type="EMBL" id="FJOG01000016">
    <property type="protein sequence ID" value="CZR60527.1"/>
    <property type="molecule type" value="Genomic_DNA"/>
</dbReference>
<dbReference type="InterPro" id="IPR013087">
    <property type="entry name" value="Znf_C2H2_type"/>
</dbReference>
<keyword evidence="5" id="KW-1185">Reference proteome</keyword>
<name>A0A1L7X673_9HELO</name>